<feature type="signal peptide" evidence="1">
    <location>
        <begin position="1"/>
        <end position="24"/>
    </location>
</feature>
<comment type="caution">
    <text evidence="2">The sequence shown here is derived from an EMBL/GenBank/DDBJ whole genome shotgun (WGS) entry which is preliminary data.</text>
</comment>
<protein>
    <recommendedName>
        <fullName evidence="4">Dystroglycan-type cadherin-like domain-containing protein</fullName>
    </recommendedName>
</protein>
<evidence type="ECO:0008006" key="4">
    <source>
        <dbReference type="Google" id="ProtNLM"/>
    </source>
</evidence>
<dbReference type="Proteomes" id="UP000249458">
    <property type="component" value="Unassembled WGS sequence"/>
</dbReference>
<dbReference type="RefSeq" id="WP_112219993.1">
    <property type="nucleotide sequence ID" value="NZ_MVJN01000007.1"/>
</dbReference>
<gene>
    <name evidence="2" type="ORF">B1207_10895</name>
</gene>
<accession>A0A364LIA4</accession>
<dbReference type="EMBL" id="MVJN01000007">
    <property type="protein sequence ID" value="RAP36069.1"/>
    <property type="molecule type" value="Genomic_DNA"/>
</dbReference>
<reference evidence="2 3" key="1">
    <citation type="submission" date="2017-02" db="EMBL/GenBank/DDBJ databases">
        <title>Legionella quilivanii strain from human: case report and whole genome sequencing analysis.</title>
        <authorList>
            <person name="Lalancette C."/>
            <person name="Leduc J.-M."/>
            <person name="Levesque S."/>
            <person name="Fournier E."/>
            <person name="Saoud J."/>
            <person name="Faucher S.P."/>
            <person name="Bernard K."/>
            <person name="Martineau C."/>
            <person name="Longtin J."/>
        </authorList>
    </citation>
    <scope>NUCLEOTIDE SEQUENCE [LARGE SCALE GENOMIC DNA]</scope>
    <source>
        <strain evidence="2 3">ID143958</strain>
    </source>
</reference>
<dbReference type="AlphaFoldDB" id="A0A364LIA4"/>
<evidence type="ECO:0000313" key="3">
    <source>
        <dbReference type="Proteomes" id="UP000249458"/>
    </source>
</evidence>
<organism evidence="2 3">
    <name type="scientific">Legionella quinlivanii</name>
    <dbReference type="NCBI Taxonomy" id="45073"/>
    <lineage>
        <taxon>Bacteria</taxon>
        <taxon>Pseudomonadati</taxon>
        <taxon>Pseudomonadota</taxon>
        <taxon>Gammaproteobacteria</taxon>
        <taxon>Legionellales</taxon>
        <taxon>Legionellaceae</taxon>
        <taxon>Legionella</taxon>
    </lineage>
</organism>
<proteinExistence type="predicted"/>
<sequence length="547" mass="60519">MIKKILVFILVVKAHLCFSFNANPQGAAVLGYVFPPPHTVYAGEPVRFRMRADFFEFGRHCAYYWKTPVNAILSYVSGDCPLLNNSIPNPRSPFSVCFFDVIIPTTVNQIIKGDISYNNYSFNSNRCCGGNQFQAQSTPFEIKVIPHPLSISAAAEQTATANVGFSYNFLNVINYYHENVQSGASPVIHVVPAEQNGLRFDPALHSVIGKPERPGIYQFQFSASNFYSYTAPAVLTINVRENPQDKPVFIPEVILPSAQALQMYQLNLSALLTANSSFFSNNQIRFRFDSRYSNPDWLLVAEDGLRLQGIVPDNEETSWNFTLIASSNAGGDSLPKSFVIERAIDPAKKPVLKPLALSAAAGDYFSFNIQDALASAPQNTDIKVYLDKVEPAAPWIHYSSGSQTGLEGEIPFDAMGEVFHLTIRAANREGGSSDSMSIPLTISANPVYQPRLKDSAFALPLAYAGQEYHFDFVDEKTIYPDYSSIPYEIFLSNKCYGISNPPWIRVIDNKLEANIPKELAEDILSCVQIKNKAGGLSEVIPLVIRVA</sequence>
<evidence type="ECO:0000313" key="2">
    <source>
        <dbReference type="EMBL" id="RAP36069.1"/>
    </source>
</evidence>
<keyword evidence="1" id="KW-0732">Signal</keyword>
<evidence type="ECO:0000256" key="1">
    <source>
        <dbReference type="SAM" id="SignalP"/>
    </source>
</evidence>
<feature type="chain" id="PRO_5017040465" description="Dystroglycan-type cadherin-like domain-containing protein" evidence="1">
    <location>
        <begin position="25"/>
        <end position="547"/>
    </location>
</feature>
<name>A0A364LIA4_9GAMM</name>